<dbReference type="EMBL" id="CAJVPY010001977">
    <property type="protein sequence ID" value="CAG8544010.1"/>
    <property type="molecule type" value="Genomic_DNA"/>
</dbReference>
<keyword evidence="2" id="KW-1185">Reference proteome</keyword>
<dbReference type="OrthoDB" id="2432629at2759"/>
<comment type="caution">
    <text evidence="1">The sequence shown here is derived from an EMBL/GenBank/DDBJ whole genome shotgun (WGS) entry which is preliminary data.</text>
</comment>
<gene>
    <name evidence="1" type="ORF">DERYTH_LOCUS4942</name>
</gene>
<sequence length="185" mass="20930">MSWARSLTPFQFNAKVQSTQSVESFNAIIKKALNSASTLCDIKQTINKRHDDESQYCKLTDLKDQHITIAKAAINIALEVNKDAELKKYDDDTEAKNATSIEDNNSIQNTSEIILLQEHLLNQVTSPNVTKIRSAPYKKRVKGVMKISKGKKVVNETTNIIQATNINYEKVISKQQRKCLLYKNS</sequence>
<dbReference type="Proteomes" id="UP000789405">
    <property type="component" value="Unassembled WGS sequence"/>
</dbReference>
<name>A0A9N9AT43_9GLOM</name>
<protein>
    <submittedName>
        <fullName evidence="1">2600_t:CDS:1</fullName>
    </submittedName>
</protein>
<accession>A0A9N9AT43</accession>
<evidence type="ECO:0000313" key="1">
    <source>
        <dbReference type="EMBL" id="CAG8544010.1"/>
    </source>
</evidence>
<dbReference type="AlphaFoldDB" id="A0A9N9AT43"/>
<feature type="non-terminal residue" evidence="1">
    <location>
        <position position="185"/>
    </location>
</feature>
<organism evidence="1 2">
    <name type="scientific">Dentiscutata erythropus</name>
    <dbReference type="NCBI Taxonomy" id="1348616"/>
    <lineage>
        <taxon>Eukaryota</taxon>
        <taxon>Fungi</taxon>
        <taxon>Fungi incertae sedis</taxon>
        <taxon>Mucoromycota</taxon>
        <taxon>Glomeromycotina</taxon>
        <taxon>Glomeromycetes</taxon>
        <taxon>Diversisporales</taxon>
        <taxon>Gigasporaceae</taxon>
        <taxon>Dentiscutata</taxon>
    </lineage>
</organism>
<evidence type="ECO:0000313" key="2">
    <source>
        <dbReference type="Proteomes" id="UP000789405"/>
    </source>
</evidence>
<proteinExistence type="predicted"/>
<reference evidence="1" key="1">
    <citation type="submission" date="2021-06" db="EMBL/GenBank/DDBJ databases">
        <authorList>
            <person name="Kallberg Y."/>
            <person name="Tangrot J."/>
            <person name="Rosling A."/>
        </authorList>
    </citation>
    <scope>NUCLEOTIDE SEQUENCE</scope>
    <source>
        <strain evidence="1">MA453B</strain>
    </source>
</reference>